<evidence type="ECO:0000313" key="4">
    <source>
        <dbReference type="Proteomes" id="UP000256269"/>
    </source>
</evidence>
<dbReference type="PANTHER" id="PTHR46082:SF6">
    <property type="entry name" value="AAA+ ATPASE DOMAIN-CONTAINING PROTEIN-RELATED"/>
    <property type="match status" value="1"/>
</dbReference>
<dbReference type="Pfam" id="PF00931">
    <property type="entry name" value="NB-ARC"/>
    <property type="match status" value="1"/>
</dbReference>
<dbReference type="InterPro" id="IPR053137">
    <property type="entry name" value="NLR-like"/>
</dbReference>
<accession>A0A3E0H1D1</accession>
<evidence type="ECO:0000259" key="2">
    <source>
        <dbReference type="Pfam" id="PF25000"/>
    </source>
</evidence>
<dbReference type="Gene3D" id="1.25.40.10">
    <property type="entry name" value="Tetratricopeptide repeat domain"/>
    <property type="match status" value="3"/>
</dbReference>
<dbReference type="Pfam" id="PF13424">
    <property type="entry name" value="TPR_12"/>
    <property type="match status" value="1"/>
</dbReference>
<dbReference type="InterPro" id="IPR002182">
    <property type="entry name" value="NB-ARC"/>
</dbReference>
<dbReference type="AlphaFoldDB" id="A0A3E0H1D1"/>
<dbReference type="NCBIfam" id="NF040586">
    <property type="entry name" value="FxSxx_TPR"/>
    <property type="match status" value="1"/>
</dbReference>
<comment type="caution">
    <text evidence="3">The sequence shown here is derived from an EMBL/GenBank/DDBJ whole genome shotgun (WGS) entry which is preliminary data.</text>
</comment>
<dbReference type="InterPro" id="IPR011990">
    <property type="entry name" value="TPR-like_helical_dom_sf"/>
</dbReference>
<reference evidence="3 4" key="1">
    <citation type="submission" date="2018-08" db="EMBL/GenBank/DDBJ databases">
        <title>Genomic Encyclopedia of Archaeal and Bacterial Type Strains, Phase II (KMG-II): from individual species to whole genera.</title>
        <authorList>
            <person name="Goeker M."/>
        </authorList>
    </citation>
    <scope>NUCLEOTIDE SEQUENCE [LARGE SCALE GENOMIC DNA]</scope>
    <source>
        <strain evidence="3 4">DSM 45791</strain>
    </source>
</reference>
<feature type="domain" description="NB-ARC" evidence="1">
    <location>
        <begin position="33"/>
        <end position="193"/>
    </location>
</feature>
<feature type="domain" description="DUF7779" evidence="2">
    <location>
        <begin position="269"/>
        <end position="357"/>
    </location>
</feature>
<protein>
    <submittedName>
        <fullName evidence="3">Tetratricopeptide repeat protein</fullName>
    </submittedName>
</protein>
<gene>
    <name evidence="3" type="ORF">BCF44_116205</name>
</gene>
<dbReference type="Pfam" id="PF25000">
    <property type="entry name" value="DUF7779"/>
    <property type="match status" value="1"/>
</dbReference>
<organism evidence="3 4">
    <name type="scientific">Kutzneria buriramensis</name>
    <dbReference type="NCBI Taxonomy" id="1045776"/>
    <lineage>
        <taxon>Bacteria</taxon>
        <taxon>Bacillati</taxon>
        <taxon>Actinomycetota</taxon>
        <taxon>Actinomycetes</taxon>
        <taxon>Pseudonocardiales</taxon>
        <taxon>Pseudonocardiaceae</taxon>
        <taxon>Kutzneria</taxon>
    </lineage>
</organism>
<dbReference type="PANTHER" id="PTHR46082">
    <property type="entry name" value="ATP/GTP-BINDING PROTEIN-RELATED"/>
    <property type="match status" value="1"/>
</dbReference>
<sequence length="845" mass="92302">MTDPGPARPASLTAAPVVWGGVPPRNLNFTGREQLLDRLHESLVPGTTAAIVPHALHGMGGVGKSQLAIEYVYRHQADFEVIWWVPAEHDVQIRNSLAELAQRMNVGVGVEPNVAVQIVLDALRGGARWRIPSNWLLVFDNAESVLEVMPYLPTGGPGRILVTSRNLEWRNQAHGLEVDVFMREESRQLLQRRGPELTDKDADQLAAALGDLPLAIEQAAAWRAVTGMPAGEYLQLLEEKQDELLNVSQPTDYPSSVGMAWNLSLERLADRNPTALRILQVAAVLAPEPISLSLFTIGRSVSISPDLDRGLRDRLRLNEAIRDINRYSLARVDHRTNSIQIHRLVRSALQRQMTEDEYRTLRHGAHLLLAASDPNMPGESDQRVRYAELFPHVTASNAIECDDPAVRDLIHNIAVYLFWLGDHRAALEFSHRVYDIRRAELGEDDPETLRIGRWLGLMLRLNGHHQRAAALDDTVVEISRRVLGVDHEGTIEALNSVAGDLRMRGEFTSALELSRSVHATAMRALGPDEPVTLDSAHSLGVSLRLAGEFAEALELDTATLRQMIETYGADHAKSLITQIGMALDSWELGDCLRAGGSFEDVVARSASVHGERHPLTSQATRLLAEMRRRIGDRAGAVEAAEQAVDSLSWSYGESHPEVIAAKLCLSIAQRHASNLDAAQRVGDEAVARYRDQLGDTHPHSLTAMVNQAVLLRLNGDPAAARDVSEAGVAGLRDRVGAEHPSTLAAAINLANDLFALRDFETALTLDTVTREACARVLGADHPTTSGCAANLALDLIATGSVDEGQRLRAEAVAALTGKLGPQHPAVLELSMTDQRFDCDVDPLPL</sequence>
<dbReference type="EMBL" id="QUNO01000016">
    <property type="protein sequence ID" value="REH36336.1"/>
    <property type="molecule type" value="Genomic_DNA"/>
</dbReference>
<dbReference type="InterPro" id="IPR056681">
    <property type="entry name" value="DUF7779"/>
</dbReference>
<dbReference type="GO" id="GO:0043531">
    <property type="term" value="F:ADP binding"/>
    <property type="evidence" value="ECO:0007669"/>
    <property type="project" value="InterPro"/>
</dbReference>
<dbReference type="SUPFAM" id="SSF52540">
    <property type="entry name" value="P-loop containing nucleoside triphosphate hydrolases"/>
    <property type="match status" value="1"/>
</dbReference>
<proteinExistence type="predicted"/>
<dbReference type="Pfam" id="PF13374">
    <property type="entry name" value="TPR_10"/>
    <property type="match status" value="3"/>
</dbReference>
<dbReference type="Gene3D" id="3.40.50.300">
    <property type="entry name" value="P-loop containing nucleotide triphosphate hydrolases"/>
    <property type="match status" value="1"/>
</dbReference>
<keyword evidence="4" id="KW-1185">Reference proteome</keyword>
<evidence type="ECO:0000313" key="3">
    <source>
        <dbReference type="EMBL" id="REH36336.1"/>
    </source>
</evidence>
<name>A0A3E0H1D1_9PSEU</name>
<dbReference type="SUPFAM" id="SSF48452">
    <property type="entry name" value="TPR-like"/>
    <property type="match status" value="3"/>
</dbReference>
<evidence type="ECO:0000259" key="1">
    <source>
        <dbReference type="Pfam" id="PF00931"/>
    </source>
</evidence>
<dbReference type="InterPro" id="IPR027417">
    <property type="entry name" value="P-loop_NTPase"/>
</dbReference>
<dbReference type="Proteomes" id="UP000256269">
    <property type="component" value="Unassembled WGS sequence"/>
</dbReference>